<dbReference type="SUPFAM" id="SSF53933">
    <property type="entry name" value="Microbial ribonucleases"/>
    <property type="match status" value="1"/>
</dbReference>
<dbReference type="InterPro" id="IPR016191">
    <property type="entry name" value="Ribonuclease/ribotoxin"/>
</dbReference>
<organism evidence="3 4">
    <name type="scientific">Erysiphe pulchra</name>
    <dbReference type="NCBI Taxonomy" id="225359"/>
    <lineage>
        <taxon>Eukaryota</taxon>
        <taxon>Fungi</taxon>
        <taxon>Dikarya</taxon>
        <taxon>Ascomycota</taxon>
        <taxon>Pezizomycotina</taxon>
        <taxon>Leotiomycetes</taxon>
        <taxon>Erysiphales</taxon>
        <taxon>Erysiphaceae</taxon>
        <taxon>Erysiphe</taxon>
    </lineage>
</organism>
<gene>
    <name evidence="3" type="ORF">EPUL_004894</name>
</gene>
<dbReference type="Gene3D" id="3.10.450.30">
    <property type="entry name" value="Microbial ribonucleases"/>
    <property type="match status" value="1"/>
</dbReference>
<keyword evidence="1" id="KW-0540">Nuclease</keyword>
<dbReference type="GO" id="GO:0003723">
    <property type="term" value="F:RNA binding"/>
    <property type="evidence" value="ECO:0007669"/>
    <property type="project" value="InterPro"/>
</dbReference>
<evidence type="ECO:0000313" key="3">
    <source>
        <dbReference type="EMBL" id="POS83930.1"/>
    </source>
</evidence>
<dbReference type="Proteomes" id="UP000237438">
    <property type="component" value="Unassembled WGS sequence"/>
</dbReference>
<keyword evidence="4" id="KW-1185">Reference proteome</keyword>
<accession>A0A2S4PPG4</accession>
<reference evidence="3 4" key="1">
    <citation type="submission" date="2017-10" db="EMBL/GenBank/DDBJ databases">
        <title>Development of genomic resources for the powdery mildew, Erysiphe pulchra.</title>
        <authorList>
            <person name="Wadl P.A."/>
            <person name="Mack B.M."/>
            <person name="Moore G."/>
            <person name="Beltz S.B."/>
        </authorList>
    </citation>
    <scope>NUCLEOTIDE SEQUENCE [LARGE SCALE GENOMIC DNA]</scope>
    <source>
        <strain evidence="3">Cflorida</strain>
    </source>
</reference>
<evidence type="ECO:0000313" key="4">
    <source>
        <dbReference type="Proteomes" id="UP000237438"/>
    </source>
</evidence>
<dbReference type="OrthoDB" id="5425539at2759"/>
<keyword evidence="2" id="KW-0378">Hydrolase</keyword>
<evidence type="ECO:0000256" key="1">
    <source>
        <dbReference type="ARBA" id="ARBA00022722"/>
    </source>
</evidence>
<name>A0A2S4PPG4_9PEZI</name>
<dbReference type="EMBL" id="PEDP01001269">
    <property type="protein sequence ID" value="POS83930.1"/>
    <property type="molecule type" value="Genomic_DNA"/>
</dbReference>
<dbReference type="GO" id="GO:0004540">
    <property type="term" value="F:RNA nuclease activity"/>
    <property type="evidence" value="ECO:0007669"/>
    <property type="project" value="InterPro"/>
</dbReference>
<sequence>MKRIVDVVAEMKNGHYIKCKRADVSTPKTSNIGQNEHSYECGHELFSHKIVQMSADLAQSNKGRSKLYIDPLRVPLYSPELDYLIYPLSREKNQHYAGKIPENTYFVVISRASKIIDVIAELKRGDFIKCDRTTKVPPDIDLDKGFRLGYLCGVLFFDLDHMRQTAEFAKAKSVDQNRLVFPKFYIDDSSDGFIYPLFPNGRFYGTVTGPTKYYIVMDLNFKIKYAAVKKSKLLSPCKESMRGNEAASSETDNFICGHANVEFNNETLLENVEYACKALGSNSRSYPAIYDGPAFKVHGPYVTWPIRNGSNRTGRKNSVPTPSYLPSPTKFRVVMNTKCRLAGVIALDGKNFYKCHRSSDSSIPGGESEMTITETPTLIRKKRIRT</sequence>
<dbReference type="AlphaFoldDB" id="A0A2S4PPG4"/>
<proteinExistence type="predicted"/>
<protein>
    <submittedName>
        <fullName evidence="3">Uncharacterized protein</fullName>
    </submittedName>
</protein>
<evidence type="ECO:0000256" key="2">
    <source>
        <dbReference type="ARBA" id="ARBA00022801"/>
    </source>
</evidence>
<comment type="caution">
    <text evidence="3">The sequence shown here is derived from an EMBL/GenBank/DDBJ whole genome shotgun (WGS) entry which is preliminary data.</text>
</comment>
<dbReference type="GO" id="GO:0016787">
    <property type="term" value="F:hydrolase activity"/>
    <property type="evidence" value="ECO:0007669"/>
    <property type="project" value="UniProtKB-KW"/>
</dbReference>